<feature type="domain" description="L,D-TPase catalytic" evidence="7">
    <location>
        <begin position="555"/>
        <end position="680"/>
    </location>
</feature>
<keyword evidence="4" id="KW-0573">Peptidoglycan synthesis</keyword>
<dbReference type="InterPro" id="IPR050979">
    <property type="entry name" value="LD-transpeptidase"/>
</dbReference>
<feature type="region of interest" description="Disordered" evidence="6">
    <location>
        <begin position="1"/>
        <end position="20"/>
    </location>
</feature>
<evidence type="ECO:0000256" key="4">
    <source>
        <dbReference type="ARBA" id="ARBA00022984"/>
    </source>
</evidence>
<dbReference type="AlphaFoldDB" id="A0A6J6C5L9"/>
<keyword evidence="2" id="KW-0808">Transferase</keyword>
<evidence type="ECO:0000256" key="6">
    <source>
        <dbReference type="SAM" id="MobiDB-lite"/>
    </source>
</evidence>
<proteinExistence type="predicted"/>
<protein>
    <submittedName>
        <fullName evidence="8">Unannotated protein</fullName>
    </submittedName>
</protein>
<dbReference type="SUPFAM" id="SSF141523">
    <property type="entry name" value="L,D-transpeptidase catalytic domain-like"/>
    <property type="match status" value="1"/>
</dbReference>
<organism evidence="8">
    <name type="scientific">freshwater metagenome</name>
    <dbReference type="NCBI Taxonomy" id="449393"/>
    <lineage>
        <taxon>unclassified sequences</taxon>
        <taxon>metagenomes</taxon>
        <taxon>ecological metagenomes</taxon>
    </lineage>
</organism>
<evidence type="ECO:0000256" key="5">
    <source>
        <dbReference type="ARBA" id="ARBA00023316"/>
    </source>
</evidence>
<dbReference type="EMBL" id="CAEZSR010000015">
    <property type="protein sequence ID" value="CAB4546267.1"/>
    <property type="molecule type" value="Genomic_DNA"/>
</dbReference>
<comment type="pathway">
    <text evidence="1">Cell wall biogenesis; peptidoglycan biosynthesis.</text>
</comment>
<evidence type="ECO:0000313" key="8">
    <source>
        <dbReference type="EMBL" id="CAB4546267.1"/>
    </source>
</evidence>
<dbReference type="Pfam" id="PF03734">
    <property type="entry name" value="YkuD"/>
    <property type="match status" value="1"/>
</dbReference>
<gene>
    <name evidence="8" type="ORF">UFOPK1493_00703</name>
</gene>
<dbReference type="PANTHER" id="PTHR30582">
    <property type="entry name" value="L,D-TRANSPEPTIDASE"/>
    <property type="match status" value="1"/>
</dbReference>
<dbReference type="Gene3D" id="1.10.101.10">
    <property type="entry name" value="PGBD-like superfamily/PGBD"/>
    <property type="match status" value="1"/>
</dbReference>
<sequence length="681" mass="70247">MRWNRWTPRRPPASPERPPERVGVRLIVAVASLTALVALPVPGSGSLPGPLGTGTAAAAPGDPSAYVALPAPSRLLDTRVTGTAVAAAGSVPVRVTGAPGLPDPATTNAVVLNVTVVGPARVGFWTVFPTGLPMPTASNLNVDERWALLGDALAMPNLVTVPVGPDGTVTVYSQSGGHVVVDMLGSYQTSGATAAGRLQPLARPERIFDSRNFLVVAPGSVTEVRVPAALGAAGASAAVLNVTVIGSDAGYWTVFPAGTTPPLAANLNSLFLGHVSANQAIVPLDADGDFSVFSQSGGHLVIDVVGLVTGPTAPVSTAGLFVPLAAPTRFLDTRTAATNPLGRAQMPLPGWNVEVGVTTDPAIGRTDVAALAMNVTATESLADGYVSVTPAGSNDPADKRRTTSSLNLVRAAQTLPNHTTVAVSARGFDVFTQKGTHLIADVAGYYLGTPVAAPFGPPANQLPTLAAGCLGHPGAPVAAVVTGSGPANVARGQQRLLDLGFWLAGADGSFGVTTRQAVMAFQKWSGLPASGNLDEVTAARLNTVQCRPTTGVSGDLFLVDKSDQLGFIVRNGRAEWVLNVSTGGDYDYTWRDSRGNLIPDKAVTPTGTHRVYRVHDEPRYDGSLGVLYRPRFFVGGVAVHGAPSVPNYPASHGCVRVTNQAMDMIWATDAMPMRSTVVVRD</sequence>
<dbReference type="InterPro" id="IPR036366">
    <property type="entry name" value="PGBDSf"/>
</dbReference>
<name>A0A6J6C5L9_9ZZZZ</name>
<dbReference type="PANTHER" id="PTHR30582:SF2">
    <property type="entry name" value="L,D-TRANSPEPTIDASE YCIB-RELATED"/>
    <property type="match status" value="1"/>
</dbReference>
<dbReference type="CDD" id="cd16913">
    <property type="entry name" value="YkuD_like"/>
    <property type="match status" value="1"/>
</dbReference>
<dbReference type="InterPro" id="IPR002477">
    <property type="entry name" value="Peptidoglycan-bd-like"/>
</dbReference>
<dbReference type="Pfam" id="PF01471">
    <property type="entry name" value="PG_binding_1"/>
    <property type="match status" value="1"/>
</dbReference>
<evidence type="ECO:0000256" key="3">
    <source>
        <dbReference type="ARBA" id="ARBA00022960"/>
    </source>
</evidence>
<dbReference type="GO" id="GO:0071555">
    <property type="term" value="P:cell wall organization"/>
    <property type="evidence" value="ECO:0007669"/>
    <property type="project" value="UniProtKB-KW"/>
</dbReference>
<dbReference type="GO" id="GO:0071972">
    <property type="term" value="F:peptidoglycan L,D-transpeptidase activity"/>
    <property type="evidence" value="ECO:0007669"/>
    <property type="project" value="TreeGrafter"/>
</dbReference>
<dbReference type="GO" id="GO:0008360">
    <property type="term" value="P:regulation of cell shape"/>
    <property type="evidence" value="ECO:0007669"/>
    <property type="project" value="UniProtKB-KW"/>
</dbReference>
<keyword evidence="5" id="KW-0961">Cell wall biogenesis/degradation</keyword>
<dbReference type="GO" id="GO:0005576">
    <property type="term" value="C:extracellular region"/>
    <property type="evidence" value="ECO:0007669"/>
    <property type="project" value="TreeGrafter"/>
</dbReference>
<reference evidence="8" key="1">
    <citation type="submission" date="2020-05" db="EMBL/GenBank/DDBJ databases">
        <authorList>
            <person name="Chiriac C."/>
            <person name="Salcher M."/>
            <person name="Ghai R."/>
            <person name="Kavagutti S V."/>
        </authorList>
    </citation>
    <scope>NUCLEOTIDE SEQUENCE</scope>
</reference>
<keyword evidence="3" id="KW-0133">Cell shape</keyword>
<dbReference type="Gene3D" id="2.40.440.10">
    <property type="entry name" value="L,D-transpeptidase catalytic domain-like"/>
    <property type="match status" value="1"/>
</dbReference>
<dbReference type="PROSITE" id="PS52029">
    <property type="entry name" value="LD_TPASE"/>
    <property type="match status" value="1"/>
</dbReference>
<dbReference type="InterPro" id="IPR038063">
    <property type="entry name" value="Transpep_catalytic_dom"/>
</dbReference>
<dbReference type="GO" id="GO:0016740">
    <property type="term" value="F:transferase activity"/>
    <property type="evidence" value="ECO:0007669"/>
    <property type="project" value="UniProtKB-KW"/>
</dbReference>
<dbReference type="GO" id="GO:0018104">
    <property type="term" value="P:peptidoglycan-protein cross-linking"/>
    <property type="evidence" value="ECO:0007669"/>
    <property type="project" value="TreeGrafter"/>
</dbReference>
<evidence type="ECO:0000259" key="7">
    <source>
        <dbReference type="PROSITE" id="PS52029"/>
    </source>
</evidence>
<accession>A0A6J6C5L9</accession>
<dbReference type="UniPathway" id="UPA00219"/>
<dbReference type="SUPFAM" id="SSF47090">
    <property type="entry name" value="PGBD-like"/>
    <property type="match status" value="1"/>
</dbReference>
<evidence type="ECO:0000256" key="1">
    <source>
        <dbReference type="ARBA" id="ARBA00004752"/>
    </source>
</evidence>
<dbReference type="InterPro" id="IPR036365">
    <property type="entry name" value="PGBD-like_sf"/>
</dbReference>
<dbReference type="InterPro" id="IPR005490">
    <property type="entry name" value="LD_TPept_cat_dom"/>
</dbReference>
<evidence type="ECO:0000256" key="2">
    <source>
        <dbReference type="ARBA" id="ARBA00022679"/>
    </source>
</evidence>